<gene>
    <name evidence="1" type="ORF">OIE73_33640</name>
</gene>
<keyword evidence="2" id="KW-1185">Reference proteome</keyword>
<dbReference type="RefSeq" id="WP_326755909.1">
    <property type="nucleotide sequence ID" value="NZ_CP109134.1"/>
</dbReference>
<dbReference type="Proteomes" id="UP001335325">
    <property type="component" value="Chromosome"/>
</dbReference>
<evidence type="ECO:0000313" key="2">
    <source>
        <dbReference type="Proteomes" id="UP001335325"/>
    </source>
</evidence>
<accession>A0ABZ1GVN3</accession>
<protein>
    <submittedName>
        <fullName evidence="1">Uncharacterized protein</fullName>
    </submittedName>
</protein>
<reference evidence="1 2" key="1">
    <citation type="submission" date="2022-10" db="EMBL/GenBank/DDBJ databases">
        <title>The complete genomes of actinobacterial strains from the NBC collection.</title>
        <authorList>
            <person name="Joergensen T.S."/>
            <person name="Alvarez Arevalo M."/>
            <person name="Sterndorff E.B."/>
            <person name="Faurdal D."/>
            <person name="Vuksanovic O."/>
            <person name="Mourched A.-S."/>
            <person name="Charusanti P."/>
            <person name="Shaw S."/>
            <person name="Blin K."/>
            <person name="Weber T."/>
        </authorList>
    </citation>
    <scope>NUCLEOTIDE SEQUENCE [LARGE SCALE GENOMIC DNA]</scope>
    <source>
        <strain evidence="1 2">NBC 01753</strain>
    </source>
</reference>
<organism evidence="1 2">
    <name type="scientific">Streptomyces hirsutus</name>
    <dbReference type="NCBI Taxonomy" id="35620"/>
    <lineage>
        <taxon>Bacteria</taxon>
        <taxon>Bacillati</taxon>
        <taxon>Actinomycetota</taxon>
        <taxon>Actinomycetes</taxon>
        <taxon>Kitasatosporales</taxon>
        <taxon>Streptomycetaceae</taxon>
        <taxon>Streptomyces</taxon>
    </lineage>
</organism>
<dbReference type="EMBL" id="CP109134">
    <property type="protein sequence ID" value="WSD10185.1"/>
    <property type="molecule type" value="Genomic_DNA"/>
</dbReference>
<proteinExistence type="predicted"/>
<evidence type="ECO:0000313" key="1">
    <source>
        <dbReference type="EMBL" id="WSD10185.1"/>
    </source>
</evidence>
<dbReference type="GeneID" id="91547624"/>
<sequence>MRLDEGMLAYFRDIADEMVSRFGVSRSEAVARINERYEKAEISPYPDLMCHEFPEYWAYGLYYYPDAAGRLPSGDEDEDEDIDFSALKVRPVPAPGSPAWTLRE</sequence>
<name>A0ABZ1GVN3_9ACTN</name>